<evidence type="ECO:0000313" key="1">
    <source>
        <dbReference type="EMBL" id="KAG5261515.1"/>
    </source>
</evidence>
<dbReference type="Proteomes" id="UP000823561">
    <property type="component" value="Chromosome 23"/>
</dbReference>
<proteinExistence type="predicted"/>
<organism evidence="1 2">
    <name type="scientific">Alosa alosa</name>
    <name type="common">allis shad</name>
    <dbReference type="NCBI Taxonomy" id="278164"/>
    <lineage>
        <taxon>Eukaryota</taxon>
        <taxon>Metazoa</taxon>
        <taxon>Chordata</taxon>
        <taxon>Craniata</taxon>
        <taxon>Vertebrata</taxon>
        <taxon>Euteleostomi</taxon>
        <taxon>Actinopterygii</taxon>
        <taxon>Neopterygii</taxon>
        <taxon>Teleostei</taxon>
        <taxon>Clupei</taxon>
        <taxon>Clupeiformes</taxon>
        <taxon>Clupeoidei</taxon>
        <taxon>Clupeidae</taxon>
        <taxon>Alosa</taxon>
    </lineage>
</organism>
<name>A0AAV6FKD7_9TELE</name>
<dbReference type="AlphaFoldDB" id="A0AAV6FKD7"/>
<gene>
    <name evidence="1" type="ORF">AALO_G00285120</name>
</gene>
<dbReference type="EMBL" id="JADWDJ010000023">
    <property type="protein sequence ID" value="KAG5261515.1"/>
    <property type="molecule type" value="Genomic_DNA"/>
</dbReference>
<comment type="caution">
    <text evidence="1">The sequence shown here is derived from an EMBL/GenBank/DDBJ whole genome shotgun (WGS) entry which is preliminary data.</text>
</comment>
<evidence type="ECO:0000313" key="2">
    <source>
        <dbReference type="Proteomes" id="UP000823561"/>
    </source>
</evidence>
<reference evidence="1" key="1">
    <citation type="submission" date="2020-10" db="EMBL/GenBank/DDBJ databases">
        <title>Chromosome-scale genome assembly of the Allis shad, Alosa alosa.</title>
        <authorList>
            <person name="Margot Z."/>
            <person name="Christophe K."/>
            <person name="Cabau C."/>
            <person name="Louis A."/>
            <person name="Berthelot C."/>
            <person name="Parey E."/>
            <person name="Roest Crollius H."/>
            <person name="Montfort J."/>
            <person name="Robinson-Rechavi M."/>
            <person name="Bucao C."/>
            <person name="Bouchez O."/>
            <person name="Gislard M."/>
            <person name="Lluch J."/>
            <person name="Milhes M."/>
            <person name="Lampietro C."/>
            <person name="Lopez Roques C."/>
            <person name="Donnadieu C."/>
            <person name="Braasch I."/>
            <person name="Desvignes T."/>
            <person name="Postlethwait J."/>
            <person name="Bobe J."/>
            <person name="Guiguen Y."/>
        </authorList>
    </citation>
    <scope>NUCLEOTIDE SEQUENCE</scope>
    <source>
        <strain evidence="1">M-15738</strain>
        <tissue evidence="1">Blood</tissue>
    </source>
</reference>
<protein>
    <submittedName>
        <fullName evidence="1">Uncharacterized protein</fullName>
    </submittedName>
</protein>
<sequence length="216" mass="23131">MAATLLTMSAGLAPGPDEFYTLLKPSLSDAFLDDSSLFPFDGKNNDTDRTISGDYSQAKLEMDKYLTPEAHLLHDGRKSRRESASTVDQYFGDDQGSPYSINMNVYLPDLAYLRTGLCRPSSRQPTCAQVKTEPSARPVFAQPNCPAPPPPPALPDFTSVFSSATGSVGTGTGSVASGPVEAPSGGVYIKQEMPSFELPQDGPLFQLLTSDLDLPM</sequence>
<keyword evidence="2" id="KW-1185">Reference proteome</keyword>
<accession>A0AAV6FKD7</accession>